<dbReference type="SUPFAM" id="SSF54791">
    <property type="entry name" value="Eukaryotic type KH-domain (KH-domain type I)"/>
    <property type="match status" value="6"/>
</dbReference>
<dbReference type="InterPro" id="IPR036612">
    <property type="entry name" value="KH_dom_type_1_sf"/>
</dbReference>
<feature type="region of interest" description="Disordered" evidence="3">
    <location>
        <begin position="482"/>
        <end position="506"/>
    </location>
</feature>
<keyword evidence="1" id="KW-0677">Repeat</keyword>
<evidence type="ECO:0000256" key="1">
    <source>
        <dbReference type="ARBA" id="ARBA00022737"/>
    </source>
</evidence>
<dbReference type="EMBL" id="CAUYUJ010004369">
    <property type="protein sequence ID" value="CAK0809305.1"/>
    <property type="molecule type" value="Genomic_DNA"/>
</dbReference>
<comment type="caution">
    <text evidence="5">The sequence shown here is derived from an EMBL/GenBank/DDBJ whole genome shotgun (WGS) entry which is preliminary data.</text>
</comment>
<dbReference type="SMART" id="SM00322">
    <property type="entry name" value="KH"/>
    <property type="match status" value="6"/>
</dbReference>
<evidence type="ECO:0000313" key="6">
    <source>
        <dbReference type="Proteomes" id="UP001189429"/>
    </source>
</evidence>
<evidence type="ECO:0000259" key="4">
    <source>
        <dbReference type="SMART" id="SM00322"/>
    </source>
</evidence>
<feature type="domain" description="K Homology" evidence="4">
    <location>
        <begin position="514"/>
        <end position="584"/>
    </location>
</feature>
<feature type="compositionally biased region" description="Low complexity" evidence="3">
    <location>
        <begin position="487"/>
        <end position="506"/>
    </location>
</feature>
<keyword evidence="6" id="KW-1185">Reference proteome</keyword>
<feature type="domain" description="K Homology" evidence="4">
    <location>
        <begin position="397"/>
        <end position="467"/>
    </location>
</feature>
<dbReference type="Proteomes" id="UP001189429">
    <property type="component" value="Unassembled WGS sequence"/>
</dbReference>
<dbReference type="InterPro" id="IPR004087">
    <property type="entry name" value="KH_dom"/>
</dbReference>
<dbReference type="InterPro" id="IPR004088">
    <property type="entry name" value="KH_dom_type_1"/>
</dbReference>
<dbReference type="CDD" id="cd00105">
    <property type="entry name" value="KH-I"/>
    <property type="match status" value="6"/>
</dbReference>
<dbReference type="Gene3D" id="3.30.1370.10">
    <property type="entry name" value="K Homology domain, type 1"/>
    <property type="match status" value="6"/>
</dbReference>
<gene>
    <name evidence="5" type="ORF">PCOR1329_LOCUS14599</name>
</gene>
<dbReference type="Pfam" id="PF00013">
    <property type="entry name" value="KH_1"/>
    <property type="match status" value="6"/>
</dbReference>
<name>A0ABN9QVL2_9DINO</name>
<evidence type="ECO:0000256" key="3">
    <source>
        <dbReference type="SAM" id="MobiDB-lite"/>
    </source>
</evidence>
<protein>
    <recommendedName>
        <fullName evidence="4">K Homology domain-containing protein</fullName>
    </recommendedName>
</protein>
<feature type="domain" description="K Homology" evidence="4">
    <location>
        <begin position="104"/>
        <end position="174"/>
    </location>
</feature>
<dbReference type="PROSITE" id="PS50084">
    <property type="entry name" value="KH_TYPE_1"/>
    <property type="match status" value="6"/>
</dbReference>
<reference evidence="5" key="1">
    <citation type="submission" date="2023-10" db="EMBL/GenBank/DDBJ databases">
        <authorList>
            <person name="Chen Y."/>
            <person name="Shah S."/>
            <person name="Dougan E. K."/>
            <person name="Thang M."/>
            <person name="Chan C."/>
        </authorList>
    </citation>
    <scope>NUCLEOTIDE SEQUENCE [LARGE SCALE GENOMIC DNA]</scope>
</reference>
<feature type="domain" description="K Homology" evidence="4">
    <location>
        <begin position="599"/>
        <end position="669"/>
    </location>
</feature>
<accession>A0ABN9QVL2</accession>
<feature type="domain" description="K Homology" evidence="4">
    <location>
        <begin position="189"/>
        <end position="258"/>
    </location>
</feature>
<feature type="domain" description="K Homology" evidence="4">
    <location>
        <begin position="312"/>
        <end position="382"/>
    </location>
</feature>
<keyword evidence="2" id="KW-0694">RNA-binding</keyword>
<evidence type="ECO:0000313" key="5">
    <source>
        <dbReference type="EMBL" id="CAK0809305.1"/>
    </source>
</evidence>
<evidence type="ECO:0000256" key="2">
    <source>
        <dbReference type="PROSITE-ProRule" id="PRU00117"/>
    </source>
</evidence>
<organism evidence="5 6">
    <name type="scientific">Prorocentrum cordatum</name>
    <dbReference type="NCBI Taxonomy" id="2364126"/>
    <lineage>
        <taxon>Eukaryota</taxon>
        <taxon>Sar</taxon>
        <taxon>Alveolata</taxon>
        <taxon>Dinophyceae</taxon>
        <taxon>Prorocentrales</taxon>
        <taxon>Prorocentraceae</taxon>
        <taxon>Prorocentrum</taxon>
    </lineage>
</organism>
<sequence length="827" mass="84302">MAGRGGFDSFDNPAKRARLDGCTSDVQAAVERLKAEIARASPQDLASALGPAGGLTAVTALLGGLTSGNNDVAGLLSGLQGIAGGQQQQQQFQRQSMMAGGVGGSPYDAVVVPTMAIGWLKGRQGAMIQEIQTKSGVVIDVDQSMQDTGHCTVFLHGEQDGKKKAHGMIVAEIMKVATQPNSGMDCSNLGMAIQIPIDVSYVGWVKGPRGKVVQDVSNRSNTRVDIDQQMVPGTAVIKVFGTREGVAHAKELLAFEISKVSPDTAAQINSTSLAQLASGIMPPGSEQLGLGDAGLHGQASSLRPLPHERDTPSQFSNIIIPASYVGWLKGRQGAMIRDIESRSGAVIDIDQATKDLGHCTVNIMGGEEEKKKAYGLVVGEVMKVADQSGATGDVAALGIKEEIQIDASFVGWVKGPKGKVVQDISRRSCTRVDVEQPGNNPTHAFVKVYGTREGVAHAKELIAFEISKVSPETASAITGQSYDNVTPHHAMPPSGPSASSSAHAAPGGFVGQSDASSGALIIPASYVGWLKGRSGAMIRDIEARSGAAINIDQTTIDQGHCTVNIHGDEQSKKVAHGFVVAEVVKAAEQSGDSNAVANYGTRLDIRIESKFVGWVKGPRGKVVQDITARSATRVDVDQGQHDPGYATVKVYGTLEGVHAAKELVAHEISKVSPEAASEIMGGAPISAPPQSPAFRGSGGGNFGGGNFGGCCGGGGGCGGGFGCGGGCGGGGGGFGGGGDFGGTGGGGSSGHLSQGGQALGGQGGGCGVGSDLVSLLATALGSVQPPQQERAQLQSLGQRLPVTAQPQASASQLVQQLGSILGQAGFM</sequence>
<proteinExistence type="predicted"/>
<dbReference type="PANTHER" id="PTHR10288">
    <property type="entry name" value="KH DOMAIN CONTAINING RNA BINDING PROTEIN"/>
    <property type="match status" value="1"/>
</dbReference>